<evidence type="ECO:0000256" key="3">
    <source>
        <dbReference type="ARBA" id="ARBA00023015"/>
    </source>
</evidence>
<dbReference type="GO" id="GO:0009401">
    <property type="term" value="P:phosphoenolpyruvate-dependent sugar phosphotransferase system"/>
    <property type="evidence" value="ECO:0007669"/>
    <property type="project" value="InterPro"/>
</dbReference>
<name>A0AAE3KZE3_9FIRM</name>
<feature type="domain" description="PRD" evidence="7">
    <location>
        <begin position="301"/>
        <end position="408"/>
    </location>
</feature>
<feature type="domain" description="PTS EIIB type-2" evidence="6">
    <location>
        <begin position="409"/>
        <end position="498"/>
    </location>
</feature>
<dbReference type="SUPFAM" id="SSF63520">
    <property type="entry name" value="PTS-regulatory domain, PRD"/>
    <property type="match status" value="1"/>
</dbReference>
<dbReference type="CDD" id="cd05568">
    <property type="entry name" value="PTS_IIB_bgl_like"/>
    <property type="match status" value="1"/>
</dbReference>
<dbReference type="Pfam" id="PF08279">
    <property type="entry name" value="HTH_11"/>
    <property type="match status" value="1"/>
</dbReference>
<dbReference type="GO" id="GO:0006355">
    <property type="term" value="P:regulation of DNA-templated transcription"/>
    <property type="evidence" value="ECO:0007669"/>
    <property type="project" value="InterPro"/>
</dbReference>
<dbReference type="Gene3D" id="3.40.50.2300">
    <property type="match status" value="1"/>
</dbReference>
<keyword evidence="8" id="KW-0813">Transport</keyword>
<evidence type="ECO:0000259" key="6">
    <source>
        <dbReference type="PROSITE" id="PS51099"/>
    </source>
</evidence>
<sequence>MLDITSRQAKLIEILARQKEYLPTKYYANYLNVSERTIFNDLSNLKGLLDTLNIKVDRKRNHGIKLLGDITSSESFIQHIIKQTNLEDSIKYSALERQIFIIKWLLIENKTITYQSLSFDLYVSSTSIIKDMEQIKNFMDEDIKLISDVKGTRVVGTEIGIQKSLKRFLYYLIEQSMHNYSLASYGKILEPLFSKGVIDSVQHSMHELILAVDRGISEQYMKSLFISLLILTERSYQGNHLNHLLNVNMKETEYLTNYPLAVQICNNISTDLSFTFTELEYKYVSNQLFAHRVEMKVNNKYIENLLAPDIKQIIADVTEAMAIDLTADKKLWDALIYHMFPLIYRLKSDIIVTNPLLEEIKNDYGILFKIIWYVMEKFEKKYGVTLTDDDIAFITIHFQAAIERKEQMSQILVVCQTGLVTSDLIINRIKKLLPANIQFKLIAKPYLKNEDLTKVDFIISSVHLKDIERPVVYVSSFVNDTDLINIYSCYLKHSSTLRKKEDNKLNLNMISSYLNSRYVFLNEKLSTKEKCLEKMIDLFERDGIVKESFRASVYERERIGDTLVRSWVAVPHALQSTVNETKIAMMIPQKPIKWDNESYVSLIILLAVAEEDIVNIRKLLSHIYKVILKSESLEKSNFVQSIKQPEDLIAFFSK</sequence>
<dbReference type="InterPro" id="IPR013011">
    <property type="entry name" value="PTS_EIIB_2"/>
</dbReference>
<feature type="domain" description="PTS EIIA type-2" evidence="5">
    <location>
        <begin position="512"/>
        <end position="654"/>
    </location>
</feature>
<accession>A0AAE3KZE3</accession>
<dbReference type="InterPro" id="IPR016152">
    <property type="entry name" value="PTrfase/Anion_transptr"/>
</dbReference>
<keyword evidence="9" id="KW-1185">Reference proteome</keyword>
<protein>
    <submittedName>
        <fullName evidence="8">PTS sugar transporter subunit IIA</fullName>
    </submittedName>
</protein>
<comment type="caution">
    <text evidence="8">The sequence shown here is derived from an EMBL/GenBank/DDBJ whole genome shotgun (WGS) entry which is preliminary data.</text>
</comment>
<dbReference type="InterPro" id="IPR013196">
    <property type="entry name" value="HTH_11"/>
</dbReference>
<evidence type="ECO:0000313" key="8">
    <source>
        <dbReference type="EMBL" id="MCR1899100.1"/>
    </source>
</evidence>
<dbReference type="PROSITE" id="PS51094">
    <property type="entry name" value="PTS_EIIA_TYPE_2"/>
    <property type="match status" value="1"/>
</dbReference>
<dbReference type="InterPro" id="IPR002178">
    <property type="entry name" value="PTS_EIIA_type-2_dom"/>
</dbReference>
<dbReference type="PANTHER" id="PTHR30185">
    <property type="entry name" value="CRYPTIC BETA-GLUCOSIDE BGL OPERON ANTITERMINATOR"/>
    <property type="match status" value="1"/>
</dbReference>
<dbReference type="AlphaFoldDB" id="A0AAE3KZE3"/>
<dbReference type="PANTHER" id="PTHR30185:SF18">
    <property type="entry name" value="TRANSCRIPTIONAL REGULATOR MTLR"/>
    <property type="match status" value="1"/>
</dbReference>
<dbReference type="RefSeq" id="WP_257531098.1">
    <property type="nucleotide sequence ID" value="NZ_JANKAS010000007.1"/>
</dbReference>
<dbReference type="InterPro" id="IPR011608">
    <property type="entry name" value="PRD"/>
</dbReference>
<dbReference type="GO" id="GO:0008982">
    <property type="term" value="F:protein-N(PI)-phosphohistidine-sugar phosphotransferase activity"/>
    <property type="evidence" value="ECO:0007669"/>
    <property type="project" value="InterPro"/>
</dbReference>
<dbReference type="SUPFAM" id="SSF52794">
    <property type="entry name" value="PTS system IIB component-like"/>
    <property type="match status" value="1"/>
</dbReference>
<dbReference type="PROSITE" id="PS51372">
    <property type="entry name" value="PRD_2"/>
    <property type="match status" value="1"/>
</dbReference>
<evidence type="ECO:0000313" key="9">
    <source>
        <dbReference type="Proteomes" id="UP001205748"/>
    </source>
</evidence>
<dbReference type="SUPFAM" id="SSF55804">
    <property type="entry name" value="Phoshotransferase/anion transport protein"/>
    <property type="match status" value="1"/>
</dbReference>
<organism evidence="8 9">
    <name type="scientific">Irregularibacter muris</name>
    <dbReference type="NCBI Taxonomy" id="1796619"/>
    <lineage>
        <taxon>Bacteria</taxon>
        <taxon>Bacillati</taxon>
        <taxon>Bacillota</taxon>
        <taxon>Clostridia</taxon>
        <taxon>Eubacteriales</taxon>
        <taxon>Eubacteriaceae</taxon>
        <taxon>Irregularibacter</taxon>
    </lineage>
</organism>
<evidence type="ECO:0000256" key="4">
    <source>
        <dbReference type="ARBA" id="ARBA00023163"/>
    </source>
</evidence>
<evidence type="ECO:0000259" key="7">
    <source>
        <dbReference type="PROSITE" id="PS51372"/>
    </source>
</evidence>
<dbReference type="Gene3D" id="1.10.10.10">
    <property type="entry name" value="Winged helix-like DNA-binding domain superfamily/Winged helix DNA-binding domain"/>
    <property type="match status" value="2"/>
</dbReference>
<dbReference type="Proteomes" id="UP001205748">
    <property type="component" value="Unassembled WGS sequence"/>
</dbReference>
<keyword evidence="2" id="KW-0677">Repeat</keyword>
<dbReference type="EMBL" id="JANKAS010000007">
    <property type="protein sequence ID" value="MCR1899100.1"/>
    <property type="molecule type" value="Genomic_DNA"/>
</dbReference>
<evidence type="ECO:0000259" key="5">
    <source>
        <dbReference type="PROSITE" id="PS51094"/>
    </source>
</evidence>
<dbReference type="PROSITE" id="PS51099">
    <property type="entry name" value="PTS_EIIB_TYPE_2"/>
    <property type="match status" value="1"/>
</dbReference>
<reference evidence="8" key="1">
    <citation type="submission" date="2022-07" db="EMBL/GenBank/DDBJ databases">
        <title>Enhanced cultured diversity of the mouse gut microbiota enables custom-made synthetic communities.</title>
        <authorList>
            <person name="Afrizal A."/>
        </authorList>
    </citation>
    <scope>NUCLEOTIDE SEQUENCE</scope>
    <source>
        <strain evidence="8">DSM 28593</strain>
    </source>
</reference>
<dbReference type="Pfam" id="PF00359">
    <property type="entry name" value="PTS_EIIA_2"/>
    <property type="match status" value="1"/>
</dbReference>
<keyword evidence="1" id="KW-0808">Transferase</keyword>
<keyword evidence="8" id="KW-0762">Sugar transport</keyword>
<dbReference type="Gene3D" id="1.10.1790.10">
    <property type="entry name" value="PRD domain"/>
    <property type="match status" value="1"/>
</dbReference>
<keyword evidence="3" id="KW-0805">Transcription regulation</keyword>
<gene>
    <name evidence="8" type="ORF">NSA47_08905</name>
</gene>
<evidence type="ECO:0000256" key="1">
    <source>
        <dbReference type="ARBA" id="ARBA00022679"/>
    </source>
</evidence>
<dbReference type="InterPro" id="IPR050661">
    <property type="entry name" value="BglG_antiterminators"/>
</dbReference>
<dbReference type="Gene3D" id="3.40.930.10">
    <property type="entry name" value="Mannitol-specific EII, Chain A"/>
    <property type="match status" value="1"/>
</dbReference>
<dbReference type="InterPro" id="IPR036634">
    <property type="entry name" value="PRD_sf"/>
</dbReference>
<dbReference type="InterPro" id="IPR036388">
    <property type="entry name" value="WH-like_DNA-bd_sf"/>
</dbReference>
<evidence type="ECO:0000256" key="2">
    <source>
        <dbReference type="ARBA" id="ARBA00022737"/>
    </source>
</evidence>
<dbReference type="InterPro" id="IPR036095">
    <property type="entry name" value="PTS_EIIB-like_sf"/>
</dbReference>
<dbReference type="Pfam" id="PF00874">
    <property type="entry name" value="PRD"/>
    <property type="match status" value="1"/>
</dbReference>
<proteinExistence type="predicted"/>
<keyword evidence="4" id="KW-0804">Transcription</keyword>